<dbReference type="InterPro" id="IPR011257">
    <property type="entry name" value="DNA_glycosylase"/>
</dbReference>
<dbReference type="Gene3D" id="1.10.340.30">
    <property type="entry name" value="Hypothetical protein, domain 2"/>
    <property type="match status" value="1"/>
</dbReference>
<dbReference type="GO" id="GO:0006307">
    <property type="term" value="P:DNA alkylation repair"/>
    <property type="evidence" value="ECO:0007669"/>
    <property type="project" value="TreeGrafter"/>
</dbReference>
<dbReference type="InterPro" id="IPR051912">
    <property type="entry name" value="Alkylbase_DNA_Glycosylase/TA"/>
</dbReference>
<evidence type="ECO:0000313" key="3">
    <source>
        <dbReference type="EMBL" id="TCP49244.1"/>
    </source>
</evidence>
<reference evidence="3 4" key="1">
    <citation type="submission" date="2019-03" db="EMBL/GenBank/DDBJ databases">
        <title>Genomic Encyclopedia of Type Strains, Phase IV (KMG-IV): sequencing the most valuable type-strain genomes for metagenomic binning, comparative biology and taxonomic classification.</title>
        <authorList>
            <person name="Goeker M."/>
        </authorList>
    </citation>
    <scope>NUCLEOTIDE SEQUENCE [LARGE SCALE GENOMIC DNA]</scope>
    <source>
        <strain evidence="3 4">DSM 45765</strain>
    </source>
</reference>
<dbReference type="SUPFAM" id="SSF48150">
    <property type="entry name" value="DNA-glycosylase"/>
    <property type="match status" value="1"/>
</dbReference>
<protein>
    <submittedName>
        <fullName evidence="3">3-methyladenine DNA glycosylase/8-oxoguanine DNA glycosylase</fullName>
    </submittedName>
</protein>
<dbReference type="EMBL" id="SLXQ01000009">
    <property type="protein sequence ID" value="TCP49244.1"/>
    <property type="molecule type" value="Genomic_DNA"/>
</dbReference>
<dbReference type="GO" id="GO:0006285">
    <property type="term" value="P:base-excision repair, AP site formation"/>
    <property type="evidence" value="ECO:0007669"/>
    <property type="project" value="TreeGrafter"/>
</dbReference>
<organism evidence="3 4">
    <name type="scientific">Tamaricihabitans halophyticus</name>
    <dbReference type="NCBI Taxonomy" id="1262583"/>
    <lineage>
        <taxon>Bacteria</taxon>
        <taxon>Bacillati</taxon>
        <taxon>Actinomycetota</taxon>
        <taxon>Actinomycetes</taxon>
        <taxon>Pseudonocardiales</taxon>
        <taxon>Pseudonocardiaceae</taxon>
        <taxon>Tamaricihabitans</taxon>
    </lineage>
</organism>
<keyword evidence="1" id="KW-0227">DNA damage</keyword>
<proteinExistence type="predicted"/>
<evidence type="ECO:0000313" key="4">
    <source>
        <dbReference type="Proteomes" id="UP000294911"/>
    </source>
</evidence>
<dbReference type="GO" id="GO:0032993">
    <property type="term" value="C:protein-DNA complex"/>
    <property type="evidence" value="ECO:0007669"/>
    <property type="project" value="TreeGrafter"/>
</dbReference>
<name>A0A4R2QKG9_9PSEU</name>
<dbReference type="GO" id="GO:0008725">
    <property type="term" value="F:DNA-3-methyladenine glycosylase activity"/>
    <property type="evidence" value="ECO:0007669"/>
    <property type="project" value="TreeGrafter"/>
</dbReference>
<dbReference type="AlphaFoldDB" id="A0A4R2QKG9"/>
<gene>
    <name evidence="3" type="ORF">EV191_10966</name>
</gene>
<evidence type="ECO:0000256" key="1">
    <source>
        <dbReference type="ARBA" id="ARBA00022763"/>
    </source>
</evidence>
<dbReference type="PANTHER" id="PTHR43003">
    <property type="entry name" value="DNA-3-METHYLADENINE GLYCOSYLASE"/>
    <property type="match status" value="1"/>
</dbReference>
<accession>A0A4R2QKG9</accession>
<dbReference type="GO" id="GO:0005737">
    <property type="term" value="C:cytoplasm"/>
    <property type="evidence" value="ECO:0007669"/>
    <property type="project" value="TreeGrafter"/>
</dbReference>
<evidence type="ECO:0000256" key="2">
    <source>
        <dbReference type="ARBA" id="ARBA00023204"/>
    </source>
</evidence>
<dbReference type="Proteomes" id="UP000294911">
    <property type="component" value="Unassembled WGS sequence"/>
</dbReference>
<dbReference type="PANTHER" id="PTHR43003:SF6">
    <property type="entry name" value="DNA GLYCOSYLASE"/>
    <property type="match status" value="1"/>
</dbReference>
<comment type="caution">
    <text evidence="3">The sequence shown here is derived from an EMBL/GenBank/DDBJ whole genome shotgun (WGS) entry which is preliminary data.</text>
</comment>
<keyword evidence="4" id="KW-1185">Reference proteome</keyword>
<keyword evidence="2" id="KW-0234">DNA repair</keyword>
<dbReference type="GO" id="GO:0032131">
    <property type="term" value="F:alkylated DNA binding"/>
    <property type="evidence" value="ECO:0007669"/>
    <property type="project" value="TreeGrafter"/>
</dbReference>
<dbReference type="GO" id="GO:0043916">
    <property type="term" value="F:DNA-7-methylguanine glycosylase activity"/>
    <property type="evidence" value="ECO:0007669"/>
    <property type="project" value="TreeGrafter"/>
</dbReference>
<sequence length="319" mass="34353">MAVSGSPPMFEAGRELDQPDARLVWTPPFPLDLSSVLAPLRRGGADPAFQRAAGGTCWLTANTTEGAATIALRRDGAEVRASAWGAGAQSVVDDVPRLLGAFDDDAGFAPVHPVVAEARRRMPGLRLGATGRVWDVLIPSVLEQKVTGSEARRSWRELCRRFGCAAPGPAPAGMRVPPKPVELLRITDWQWHRAGVDGARRRTLIAAAQVAHRLERAANLGGAQGRALLRKVPGIGPWTAAEIAQRVWGDPDAVSVGDFHLPSTVGHALVGRRLDDAGMLEALEPYAPQRQRAVRYIEASGFTPPRYGPRFAPRDYRAI</sequence>